<evidence type="ECO:0000313" key="2">
    <source>
        <dbReference type="WBParaSite" id="ES5_v2.g24780.t1"/>
    </source>
</evidence>
<proteinExistence type="predicted"/>
<sequence>MQFKASQKLNNPNLSQKKSKCCCCCPNFPGRIFAWLIAFFIWYQIFVGVHLGLVSELNPIIHAVVMVLWNGIYLLTISSIFSAALIEPREIDPKYKVPDEFFEVSTSDRTESFHKKLSKYASEHPELSFQLV</sequence>
<name>A0AC34G4Z8_9BILA</name>
<organism evidence="1 2">
    <name type="scientific">Panagrolaimus sp. ES5</name>
    <dbReference type="NCBI Taxonomy" id="591445"/>
    <lineage>
        <taxon>Eukaryota</taxon>
        <taxon>Metazoa</taxon>
        <taxon>Ecdysozoa</taxon>
        <taxon>Nematoda</taxon>
        <taxon>Chromadorea</taxon>
        <taxon>Rhabditida</taxon>
        <taxon>Tylenchina</taxon>
        <taxon>Panagrolaimomorpha</taxon>
        <taxon>Panagrolaimoidea</taxon>
        <taxon>Panagrolaimidae</taxon>
        <taxon>Panagrolaimus</taxon>
    </lineage>
</organism>
<accession>A0AC34G4Z8</accession>
<protein>
    <submittedName>
        <fullName evidence="2">Uncharacterized protein</fullName>
    </submittedName>
</protein>
<dbReference type="WBParaSite" id="ES5_v2.g24780.t1">
    <property type="protein sequence ID" value="ES5_v2.g24780.t1"/>
    <property type="gene ID" value="ES5_v2.g24780"/>
</dbReference>
<dbReference type="Proteomes" id="UP000887579">
    <property type="component" value="Unplaced"/>
</dbReference>
<reference evidence="2" key="1">
    <citation type="submission" date="2022-11" db="UniProtKB">
        <authorList>
            <consortium name="WormBaseParasite"/>
        </authorList>
    </citation>
    <scope>IDENTIFICATION</scope>
</reference>
<evidence type="ECO:0000313" key="1">
    <source>
        <dbReference type="Proteomes" id="UP000887579"/>
    </source>
</evidence>